<dbReference type="OMA" id="LFADVHY"/>
<feature type="region of interest" description="Disordered" evidence="1">
    <location>
        <begin position="286"/>
        <end position="333"/>
    </location>
</feature>
<keyword evidence="3" id="KW-1185">Reference proteome</keyword>
<reference evidence="2 3" key="1">
    <citation type="journal article" date="2013" name="BMC Genomics">
        <title>Genomics-driven discovery of the pneumocandin biosynthetic gene cluster in the fungus Glarea lozoyensis.</title>
        <authorList>
            <person name="Chen L."/>
            <person name="Yue Q."/>
            <person name="Zhang X."/>
            <person name="Xiang M."/>
            <person name="Wang C."/>
            <person name="Li S."/>
            <person name="Che Y."/>
            <person name="Ortiz-Lopez F.J."/>
            <person name="Bills G.F."/>
            <person name="Liu X."/>
            <person name="An Z."/>
        </authorList>
    </citation>
    <scope>NUCLEOTIDE SEQUENCE [LARGE SCALE GENOMIC DNA]</scope>
    <source>
        <strain evidence="3">ATCC 20868 / MF5171</strain>
    </source>
</reference>
<protein>
    <recommendedName>
        <fullName evidence="4">RNA recognition motif-containing protein</fullName>
    </recommendedName>
</protein>
<feature type="compositionally biased region" description="Polar residues" evidence="1">
    <location>
        <begin position="441"/>
        <end position="462"/>
    </location>
</feature>
<dbReference type="GeneID" id="19465994"/>
<evidence type="ECO:0000313" key="3">
    <source>
        <dbReference type="Proteomes" id="UP000016922"/>
    </source>
</evidence>
<feature type="region of interest" description="Disordered" evidence="1">
    <location>
        <begin position="183"/>
        <end position="241"/>
    </location>
</feature>
<dbReference type="KEGG" id="glz:GLAREA_06941"/>
<dbReference type="HOGENOM" id="CLU_032402_1_0_1"/>
<dbReference type="AlphaFoldDB" id="S3E6D0"/>
<dbReference type="STRING" id="1116229.S3E6D0"/>
<dbReference type="OrthoDB" id="5408296at2759"/>
<dbReference type="Proteomes" id="UP000016922">
    <property type="component" value="Unassembled WGS sequence"/>
</dbReference>
<name>S3E6D0_GLAL2</name>
<feature type="region of interest" description="Disordered" evidence="1">
    <location>
        <begin position="423"/>
        <end position="494"/>
    </location>
</feature>
<feature type="compositionally biased region" description="Polar residues" evidence="1">
    <location>
        <begin position="184"/>
        <end position="226"/>
    </location>
</feature>
<feature type="region of interest" description="Disordered" evidence="1">
    <location>
        <begin position="347"/>
        <end position="387"/>
    </location>
</feature>
<feature type="compositionally biased region" description="Low complexity" evidence="1">
    <location>
        <begin position="311"/>
        <end position="330"/>
    </location>
</feature>
<dbReference type="EMBL" id="KE145357">
    <property type="protein sequence ID" value="EPE33928.1"/>
    <property type="molecule type" value="Genomic_DNA"/>
</dbReference>
<organism evidence="2 3">
    <name type="scientific">Glarea lozoyensis (strain ATCC 20868 / MF5171)</name>
    <dbReference type="NCBI Taxonomy" id="1116229"/>
    <lineage>
        <taxon>Eukaryota</taxon>
        <taxon>Fungi</taxon>
        <taxon>Dikarya</taxon>
        <taxon>Ascomycota</taxon>
        <taxon>Pezizomycotina</taxon>
        <taxon>Leotiomycetes</taxon>
        <taxon>Helotiales</taxon>
        <taxon>Helotiaceae</taxon>
        <taxon>Glarea</taxon>
    </lineage>
</organism>
<feature type="compositionally biased region" description="Basic and acidic residues" evidence="1">
    <location>
        <begin position="485"/>
        <end position="494"/>
    </location>
</feature>
<evidence type="ECO:0008006" key="4">
    <source>
        <dbReference type="Google" id="ProtNLM"/>
    </source>
</evidence>
<sequence>MAARPGEELVATLFADIHYFYGPPSAKPPHHRFDKSSFIYLFENAQYRRARVEVANNAGTPEQDAFNGYLDSAHIQYSYKHSTLITLTIEGVNRGSFGSPPPDGQEWHLPTFDLRNENKYMYKLHTIDIYFWVKEDALQFLNGVRRVLPAQQITVQDEPVAPPPHQHDMSAVVQKLENVAITDPSYQQGQTRNSQTTSIPAPLSRSSTSTFPGPPAQQLSRSSTATFPGPPISATPQSVEASNFKPMAYNPAAPAAPEVIQHREKTPPPEDGAGNPLVAAATSDQGQTFNNPYQQHVGFSGPSASQQAHYFAGPPAASAPPQFSQPLPSAGLQSPYAQHFQHSFAAPPTAPIASSPYSQPPSAVPSAVSAPGPPPYQQQSSSNSQHVPVTQQFAQYSGSPGLASPGLTSPSIYSPMGASFANPQAPLGVPPPTSAPPGGFSTYNYQHVGNQQPQASDYSIHQQVYRPTESEATGKSAKAPKPPRGKLEERAGRLEKVGGSLFKKLEKKIG</sequence>
<gene>
    <name evidence="2" type="ORF">GLAREA_06941</name>
</gene>
<proteinExistence type="predicted"/>
<accession>S3E6D0</accession>
<evidence type="ECO:0000256" key="1">
    <source>
        <dbReference type="SAM" id="MobiDB-lite"/>
    </source>
</evidence>
<evidence type="ECO:0000313" key="2">
    <source>
        <dbReference type="EMBL" id="EPE33928.1"/>
    </source>
</evidence>
<dbReference type="eggNOG" id="ENOG502SH9Q">
    <property type="taxonomic scope" value="Eukaryota"/>
</dbReference>
<feature type="compositionally biased region" description="Low complexity" evidence="1">
    <location>
        <begin position="347"/>
        <end position="357"/>
    </location>
</feature>
<dbReference type="RefSeq" id="XP_008079080.1">
    <property type="nucleotide sequence ID" value="XM_008080889.1"/>
</dbReference>